<gene>
    <name evidence="2" type="ORF">V144x_03590</name>
</gene>
<keyword evidence="1" id="KW-0732">Signal</keyword>
<dbReference type="RefSeq" id="WP_144980462.1">
    <property type="nucleotide sequence ID" value="NZ_CP037920.1"/>
</dbReference>
<protein>
    <submittedName>
        <fullName evidence="2">Putative subtilase-type serine protease</fullName>
        <ecNumber evidence="2">3.4.21.-</ecNumber>
    </submittedName>
</protein>
<feature type="signal peptide" evidence="1">
    <location>
        <begin position="1"/>
        <end position="26"/>
    </location>
</feature>
<feature type="chain" id="PRO_5021841474" evidence="1">
    <location>
        <begin position="27"/>
        <end position="730"/>
    </location>
</feature>
<dbReference type="Proteomes" id="UP000318704">
    <property type="component" value="Chromosome"/>
</dbReference>
<dbReference type="GO" id="GO:0006508">
    <property type="term" value="P:proteolysis"/>
    <property type="evidence" value="ECO:0007669"/>
    <property type="project" value="UniProtKB-KW"/>
</dbReference>
<dbReference type="GO" id="GO:0008233">
    <property type="term" value="F:peptidase activity"/>
    <property type="evidence" value="ECO:0007669"/>
    <property type="project" value="UniProtKB-KW"/>
</dbReference>
<dbReference type="Gene3D" id="2.60.120.380">
    <property type="match status" value="2"/>
</dbReference>
<dbReference type="KEGG" id="gaw:V144x_03590"/>
<proteinExistence type="predicted"/>
<organism evidence="2 3">
    <name type="scientific">Gimesia aquarii</name>
    <dbReference type="NCBI Taxonomy" id="2527964"/>
    <lineage>
        <taxon>Bacteria</taxon>
        <taxon>Pseudomonadati</taxon>
        <taxon>Planctomycetota</taxon>
        <taxon>Planctomycetia</taxon>
        <taxon>Planctomycetales</taxon>
        <taxon>Planctomycetaceae</taxon>
        <taxon>Gimesia</taxon>
    </lineage>
</organism>
<evidence type="ECO:0000313" key="2">
    <source>
        <dbReference type="EMBL" id="QDT94926.1"/>
    </source>
</evidence>
<name>A0A517VPI4_9PLAN</name>
<dbReference type="EMBL" id="CP037920">
    <property type="protein sequence ID" value="QDT94926.1"/>
    <property type="molecule type" value="Genomic_DNA"/>
</dbReference>
<sequence precursor="true">MRCIAYSILTLSLFFCMSSQHSSVNAADKKTTPPPSKIGFRQLVAMKPAAVQQGDKRKIQLHTSYTLDGTHSVFFDQPGIKMTFAEPKPKAAPRRGRGSVGTPFAFDIEVPKNQPTRVYECRVATDQAVSSVSHLLVTPYPVIEEVEKKDNNTFDTAQVVTFPSTICGICEKTEDLDCYKFTGKKGQEITLQVYAQRVTEAIHTMQTSGVYLMDSILTLYGPQKQIVAQNDNFIKSDSLITIKLPADGEYVFEIRDARYKGTGKYAYCIEFSETPFVYHTFPLAVQKGKTTEVELQGHALKGNNKVKFSATDAKETGWVRRTFKTPAGETNSIWTLISEHPQVSAPGTNISSKTALPLTLPVGVSAQFSEAEQTHFYKFKAKKDQYYFFKLMSNRIDLPLDCVMEVQDAKGKVQRIFVNGSATTESDDGLQTKDSEFYFKAPADGDYTVTVRDLHDRGGERFAYHLSGELSGPEFEVYGEYYYAQIAPGTNMMWFGRVKRLNGFNGPIEMNIEGLPKGVTLEPVTLPPGVNDCGLILKATKDAPINASLVKISGKANLPGPDGKENEAVRYGRITCEIQSGGGGQARWPINTSIVGVTKPLDLLEVTATPSEIVLKPGESAEIKVKIKRSEVYKDPVTLATSFMYFTSKFGEQLPPGVTLSKKSKTRLAGKTLEGTLVLEASKKAAPIKRFPFAAMARVGITFSITTNYASNVLYLTVTDTKGKDKLAKK</sequence>
<keyword evidence="2" id="KW-0645">Protease</keyword>
<evidence type="ECO:0000313" key="3">
    <source>
        <dbReference type="Proteomes" id="UP000318704"/>
    </source>
</evidence>
<evidence type="ECO:0000256" key="1">
    <source>
        <dbReference type="SAM" id="SignalP"/>
    </source>
</evidence>
<dbReference type="AlphaFoldDB" id="A0A517VPI4"/>
<accession>A0A517VPI4</accession>
<dbReference type="EC" id="3.4.21.-" evidence="2"/>
<reference evidence="2 3" key="1">
    <citation type="submission" date="2019-03" db="EMBL/GenBank/DDBJ databases">
        <title>Deep-cultivation of Planctomycetes and their phenomic and genomic characterization uncovers novel biology.</title>
        <authorList>
            <person name="Wiegand S."/>
            <person name="Jogler M."/>
            <person name="Boedeker C."/>
            <person name="Pinto D."/>
            <person name="Vollmers J."/>
            <person name="Rivas-Marin E."/>
            <person name="Kohn T."/>
            <person name="Peeters S.H."/>
            <person name="Heuer A."/>
            <person name="Rast P."/>
            <person name="Oberbeckmann S."/>
            <person name="Bunk B."/>
            <person name="Jeske O."/>
            <person name="Meyerdierks A."/>
            <person name="Storesund J.E."/>
            <person name="Kallscheuer N."/>
            <person name="Luecker S."/>
            <person name="Lage O.M."/>
            <person name="Pohl T."/>
            <person name="Merkel B.J."/>
            <person name="Hornburger P."/>
            <person name="Mueller R.-W."/>
            <person name="Bruemmer F."/>
            <person name="Labrenz M."/>
            <person name="Spormann A.M."/>
            <person name="Op den Camp H."/>
            <person name="Overmann J."/>
            <person name="Amann R."/>
            <person name="Jetten M.S.M."/>
            <person name="Mascher T."/>
            <person name="Medema M.H."/>
            <person name="Devos D.P."/>
            <person name="Kaster A.-K."/>
            <person name="Ovreas L."/>
            <person name="Rohde M."/>
            <person name="Galperin M.Y."/>
            <person name="Jogler C."/>
        </authorList>
    </citation>
    <scope>NUCLEOTIDE SEQUENCE [LARGE SCALE GENOMIC DNA]</scope>
    <source>
        <strain evidence="2 3">V144</strain>
    </source>
</reference>
<keyword evidence="2" id="KW-0378">Hydrolase</keyword>